<keyword evidence="5" id="KW-1185">Reference proteome</keyword>
<dbReference type="PIRSF" id="PIRSF004698">
    <property type="entry name" value="UCP004698_CBS_MJ0100"/>
    <property type="match status" value="1"/>
</dbReference>
<dbReference type="FunCoup" id="A0A0F7IEG1">
    <property type="interactions" value="15"/>
</dbReference>
<dbReference type="RefSeq" id="WP_048096432.1">
    <property type="nucleotide sequence ID" value="NZ_CP011267.1"/>
</dbReference>
<dbReference type="InterPro" id="IPR051257">
    <property type="entry name" value="Diverse_CBS-Domain"/>
</dbReference>
<dbReference type="InterPro" id="IPR000644">
    <property type="entry name" value="CBS_dom"/>
</dbReference>
<feature type="domain" description="CBS" evidence="3">
    <location>
        <begin position="441"/>
        <end position="493"/>
    </location>
</feature>
<feature type="domain" description="CBS" evidence="3">
    <location>
        <begin position="379"/>
        <end position="437"/>
    </location>
</feature>
<dbReference type="SUPFAM" id="SSF54631">
    <property type="entry name" value="CBS-domain pair"/>
    <property type="match status" value="1"/>
</dbReference>
<dbReference type="KEGG" id="gah:GAH_01959"/>
<dbReference type="PATRIC" id="fig|113653.22.peg.1927"/>
<protein>
    <recommendedName>
        <fullName evidence="3">CBS domain-containing protein</fullName>
    </recommendedName>
</protein>
<reference evidence="4 5" key="1">
    <citation type="submission" date="2015-04" db="EMBL/GenBank/DDBJ databases">
        <title>The complete genome sequence of the hyperthermophilic, obligate iron-reducing archaeon Geoglobus ahangari strain 234T.</title>
        <authorList>
            <person name="Manzella M.P."/>
            <person name="Holmes D.E."/>
            <person name="Rocheleau J.M."/>
            <person name="Chung A."/>
            <person name="Reguera G."/>
            <person name="Kashefi K."/>
        </authorList>
    </citation>
    <scope>NUCLEOTIDE SEQUENCE [LARGE SCALE GENOMIC DNA]</scope>
    <source>
        <strain evidence="4 5">234</strain>
    </source>
</reference>
<dbReference type="InterPro" id="IPR016426">
    <property type="entry name" value="MA1821-like"/>
</dbReference>
<sequence length="493" mass="53844">MKTVEEINKKIAEGSANIVTALEMKEIVRELGPEKAAEEVDVVTTGTFGAMCSSGVFFNFGHSDPPIKMQRVWLNDVEAYTGVAAVDAYLGVTQLSETLGMEYGGGHVIEDLLRGKEVELRATAYGTDCYPRKEIVTEISLDDVNQAIMVNPRNAYQRYRAATNSSDRILKTYMGTLLPNFGNVTYAGVGELSPLNNDPEYRTIGIGTRIFLGGAKGYVIGEGTQHAPPFGTLMVQGNLKEMDAEYMRAATFPGYGTTLFVGMGIPIPILDAEMAKATAVTDDQIDTVIIDFGVPRRDRPVIRKVTYAELKSGKVEINGEEVRVSPLSSYYMARKIAEELKRQIERGEFFLSMPAESIPTKQVFKPMRQKEIKVVKSVMSSPAITVKPNETIESASRILIENGINHLPVVDEQGRLVGIVTSWDIAKAVAVGKARTVEEIMTRKVITASPDDPIEIAARKMDANKISALPVVDAKGKVLGVVSSEDLSKLLAR</sequence>
<proteinExistence type="predicted"/>
<dbReference type="Gene3D" id="3.10.580.10">
    <property type="entry name" value="CBS-domain"/>
    <property type="match status" value="1"/>
</dbReference>
<name>A0A0F7IEG1_9EURY</name>
<gene>
    <name evidence="4" type="ORF">GAH_01959</name>
</gene>
<evidence type="ECO:0000256" key="1">
    <source>
        <dbReference type="ARBA" id="ARBA00023122"/>
    </source>
</evidence>
<evidence type="ECO:0000313" key="5">
    <source>
        <dbReference type="Proteomes" id="UP000034723"/>
    </source>
</evidence>
<evidence type="ECO:0000259" key="3">
    <source>
        <dbReference type="PROSITE" id="PS51371"/>
    </source>
</evidence>
<dbReference type="AlphaFoldDB" id="A0A0F7IEG1"/>
<dbReference type="InterPro" id="IPR002708">
    <property type="entry name" value="HcyBio"/>
</dbReference>
<accession>A0A0F7IEG1</accession>
<dbReference type="OrthoDB" id="295172at2157"/>
<keyword evidence="1 2" id="KW-0129">CBS domain</keyword>
<dbReference type="STRING" id="113653.GAH_01959"/>
<dbReference type="Pfam" id="PF00571">
    <property type="entry name" value="CBS"/>
    <property type="match status" value="2"/>
</dbReference>
<dbReference type="PROSITE" id="PS51371">
    <property type="entry name" value="CBS"/>
    <property type="match status" value="2"/>
</dbReference>
<dbReference type="InParanoid" id="A0A0F7IEG1"/>
<evidence type="ECO:0000313" key="4">
    <source>
        <dbReference type="EMBL" id="AKG90768.1"/>
    </source>
</evidence>
<dbReference type="InterPro" id="IPR046342">
    <property type="entry name" value="CBS_dom_sf"/>
</dbReference>
<organism evidence="4 5">
    <name type="scientific">Geoglobus ahangari</name>
    <dbReference type="NCBI Taxonomy" id="113653"/>
    <lineage>
        <taxon>Archaea</taxon>
        <taxon>Methanobacteriati</taxon>
        <taxon>Methanobacteriota</taxon>
        <taxon>Archaeoglobi</taxon>
        <taxon>Archaeoglobales</taxon>
        <taxon>Archaeoglobaceae</taxon>
        <taxon>Geoglobus</taxon>
    </lineage>
</organism>
<dbReference type="HOGENOM" id="CLU_043239_0_0_2"/>
<dbReference type="Pfam" id="PF01837">
    <property type="entry name" value="HcyBio"/>
    <property type="match status" value="1"/>
</dbReference>
<evidence type="ECO:0000256" key="2">
    <source>
        <dbReference type="PROSITE-ProRule" id="PRU00703"/>
    </source>
</evidence>
<dbReference type="EMBL" id="CP011267">
    <property type="protein sequence ID" value="AKG90768.1"/>
    <property type="molecule type" value="Genomic_DNA"/>
</dbReference>
<dbReference type="SMART" id="SM00116">
    <property type="entry name" value="CBS"/>
    <property type="match status" value="2"/>
</dbReference>
<dbReference type="GeneID" id="24804524"/>
<dbReference type="PANTHER" id="PTHR43080:SF2">
    <property type="entry name" value="CBS DOMAIN-CONTAINING PROTEIN"/>
    <property type="match status" value="1"/>
</dbReference>
<dbReference type="PANTHER" id="PTHR43080">
    <property type="entry name" value="CBS DOMAIN-CONTAINING PROTEIN CBSX3, MITOCHONDRIAL"/>
    <property type="match status" value="1"/>
</dbReference>
<dbReference type="Proteomes" id="UP000034723">
    <property type="component" value="Chromosome"/>
</dbReference>